<dbReference type="Pfam" id="PF00528">
    <property type="entry name" value="BPD_transp_1"/>
    <property type="match status" value="1"/>
</dbReference>
<dbReference type="CDD" id="cd06261">
    <property type="entry name" value="TM_PBP2"/>
    <property type="match status" value="1"/>
</dbReference>
<sequence>MADSGTKASTLPSSDEGSAPSPSSMLARQRVRAAWLFLLPTLVVLAGVAGWPLLRTFWFAFTNASLASGEQPEFVGLENFVVVMEDPDWWRSVRNTFLFTGVSVTLETVLGMIIALTLNSRFRGRGVLRAAVLVPWAIPTVVSAKMWGWMFHDVYGVINEVLMHFGVISGPIAWTVDPNLSMVAIIAVDVWKTTPFMTLLLLAALQMLPDELYEAARLDGANPVLVFFQITLPLIRGPMLVAIIFRVLDALRVFDLFYVLTSNSAESMSMAVYARQQMFEFQDLGLGAAAATLLFGLIALFTIIYMVLGRNSVIQEAA</sequence>
<evidence type="ECO:0000256" key="7">
    <source>
        <dbReference type="RuleBase" id="RU363032"/>
    </source>
</evidence>
<gene>
    <name evidence="10" type="ORF">BON30_09680</name>
</gene>
<evidence type="ECO:0000313" key="11">
    <source>
        <dbReference type="Proteomes" id="UP000182229"/>
    </source>
</evidence>
<keyword evidence="3" id="KW-1003">Cell membrane</keyword>
<evidence type="ECO:0000256" key="5">
    <source>
        <dbReference type="ARBA" id="ARBA00022989"/>
    </source>
</evidence>
<feature type="transmembrane region" description="Helical" evidence="7">
    <location>
        <begin position="33"/>
        <end position="54"/>
    </location>
</feature>
<proteinExistence type="inferred from homology"/>
<feature type="transmembrane region" description="Helical" evidence="7">
    <location>
        <begin position="97"/>
        <end position="118"/>
    </location>
</feature>
<reference evidence="10 11" key="2">
    <citation type="submission" date="2016-12" db="EMBL/GenBank/DDBJ databases">
        <title>Draft Genome Sequence of Cystobacter ferrugineus Strain Cbfe23.</title>
        <authorList>
            <person name="Akbar S."/>
            <person name="Dowd S.E."/>
            <person name="Stevens D.C."/>
        </authorList>
    </citation>
    <scope>NUCLEOTIDE SEQUENCE [LARGE SCALE GENOMIC DNA]</scope>
    <source>
        <strain evidence="10 11">Cbfe23</strain>
    </source>
</reference>
<name>A0A1L9BFW4_9BACT</name>
<keyword evidence="5 7" id="KW-1133">Transmembrane helix</keyword>
<keyword evidence="6 7" id="KW-0472">Membrane</keyword>
<evidence type="ECO:0000256" key="4">
    <source>
        <dbReference type="ARBA" id="ARBA00022692"/>
    </source>
</evidence>
<protein>
    <submittedName>
        <fullName evidence="10">ABC transporter permease</fullName>
    </submittedName>
</protein>
<keyword evidence="2 7" id="KW-0813">Transport</keyword>
<feature type="transmembrane region" description="Helical" evidence="7">
    <location>
        <begin position="154"/>
        <end position="176"/>
    </location>
</feature>
<evidence type="ECO:0000256" key="2">
    <source>
        <dbReference type="ARBA" id="ARBA00022448"/>
    </source>
</evidence>
<feature type="transmembrane region" description="Helical" evidence="7">
    <location>
        <begin position="225"/>
        <end position="244"/>
    </location>
</feature>
<dbReference type="Proteomes" id="UP000182229">
    <property type="component" value="Unassembled WGS sequence"/>
</dbReference>
<evidence type="ECO:0000256" key="6">
    <source>
        <dbReference type="ARBA" id="ARBA00023136"/>
    </source>
</evidence>
<feature type="region of interest" description="Disordered" evidence="8">
    <location>
        <begin position="1"/>
        <end position="23"/>
    </location>
</feature>
<dbReference type="Gene3D" id="1.10.3720.10">
    <property type="entry name" value="MetI-like"/>
    <property type="match status" value="1"/>
</dbReference>
<dbReference type="STRING" id="83449.BON30_09680"/>
<dbReference type="GO" id="GO:0005886">
    <property type="term" value="C:plasma membrane"/>
    <property type="evidence" value="ECO:0007669"/>
    <property type="project" value="UniProtKB-SubCell"/>
</dbReference>
<dbReference type="SUPFAM" id="SSF161098">
    <property type="entry name" value="MetI-like"/>
    <property type="match status" value="1"/>
</dbReference>
<feature type="transmembrane region" description="Helical" evidence="7">
    <location>
        <begin position="183"/>
        <end position="205"/>
    </location>
</feature>
<feature type="transmembrane region" description="Helical" evidence="7">
    <location>
        <begin position="286"/>
        <end position="308"/>
    </location>
</feature>
<comment type="subcellular location">
    <subcellularLocation>
        <location evidence="1 7">Cell membrane</location>
        <topology evidence="1 7">Multi-pass membrane protein</topology>
    </subcellularLocation>
</comment>
<evidence type="ECO:0000313" key="10">
    <source>
        <dbReference type="EMBL" id="OJH41149.1"/>
    </source>
</evidence>
<accession>A0A1L9BFW4</accession>
<dbReference type="PANTHER" id="PTHR43005:SF2">
    <property type="entry name" value="INTEGRAL MEMBRANE SUGAR TRANSPORT PROTEIN"/>
    <property type="match status" value="1"/>
</dbReference>
<keyword evidence="4 7" id="KW-0812">Transmembrane</keyword>
<evidence type="ECO:0000256" key="8">
    <source>
        <dbReference type="SAM" id="MobiDB-lite"/>
    </source>
</evidence>
<dbReference type="AlphaFoldDB" id="A0A1L9BFW4"/>
<dbReference type="InterPro" id="IPR000515">
    <property type="entry name" value="MetI-like"/>
</dbReference>
<feature type="compositionally biased region" description="Polar residues" evidence="8">
    <location>
        <begin position="1"/>
        <end position="11"/>
    </location>
</feature>
<evidence type="ECO:0000256" key="1">
    <source>
        <dbReference type="ARBA" id="ARBA00004651"/>
    </source>
</evidence>
<dbReference type="GO" id="GO:0055085">
    <property type="term" value="P:transmembrane transport"/>
    <property type="evidence" value="ECO:0007669"/>
    <property type="project" value="InterPro"/>
</dbReference>
<feature type="transmembrane region" description="Helical" evidence="7">
    <location>
        <begin position="130"/>
        <end position="148"/>
    </location>
</feature>
<comment type="caution">
    <text evidence="10">The sequence shown here is derived from an EMBL/GenBank/DDBJ whole genome shotgun (WGS) entry which is preliminary data.</text>
</comment>
<reference evidence="11" key="1">
    <citation type="submission" date="2016-11" db="EMBL/GenBank/DDBJ databases">
        <authorList>
            <person name="Shukria A."/>
            <person name="Stevens D.C."/>
        </authorList>
    </citation>
    <scope>NUCLEOTIDE SEQUENCE [LARGE SCALE GENOMIC DNA]</scope>
    <source>
        <strain evidence="11">Cbfe23</strain>
    </source>
</reference>
<feature type="domain" description="ABC transmembrane type-1" evidence="9">
    <location>
        <begin position="93"/>
        <end position="305"/>
    </location>
</feature>
<dbReference type="EMBL" id="MPIN01000002">
    <property type="protein sequence ID" value="OJH41149.1"/>
    <property type="molecule type" value="Genomic_DNA"/>
</dbReference>
<dbReference type="PANTHER" id="PTHR43005">
    <property type="entry name" value="BLR7065 PROTEIN"/>
    <property type="match status" value="1"/>
</dbReference>
<evidence type="ECO:0000259" key="9">
    <source>
        <dbReference type="PROSITE" id="PS50928"/>
    </source>
</evidence>
<evidence type="ECO:0000256" key="3">
    <source>
        <dbReference type="ARBA" id="ARBA00022475"/>
    </source>
</evidence>
<dbReference type="InterPro" id="IPR035906">
    <property type="entry name" value="MetI-like_sf"/>
</dbReference>
<keyword evidence="11" id="KW-1185">Reference proteome</keyword>
<organism evidence="10 11">
    <name type="scientific">Cystobacter ferrugineus</name>
    <dbReference type="NCBI Taxonomy" id="83449"/>
    <lineage>
        <taxon>Bacteria</taxon>
        <taxon>Pseudomonadati</taxon>
        <taxon>Myxococcota</taxon>
        <taxon>Myxococcia</taxon>
        <taxon>Myxococcales</taxon>
        <taxon>Cystobacterineae</taxon>
        <taxon>Archangiaceae</taxon>
        <taxon>Cystobacter</taxon>
    </lineage>
</organism>
<dbReference type="PROSITE" id="PS50928">
    <property type="entry name" value="ABC_TM1"/>
    <property type="match status" value="1"/>
</dbReference>
<feature type="compositionally biased region" description="Low complexity" evidence="8">
    <location>
        <begin position="12"/>
        <end position="23"/>
    </location>
</feature>
<comment type="similarity">
    <text evidence="7">Belongs to the binding-protein-dependent transport system permease family.</text>
</comment>